<evidence type="ECO:0008006" key="4">
    <source>
        <dbReference type="Google" id="ProtNLM"/>
    </source>
</evidence>
<gene>
    <name evidence="2" type="ORF">SCHPADRAFT_855020</name>
</gene>
<keyword evidence="3" id="KW-1185">Reference proteome</keyword>
<feature type="compositionally biased region" description="Polar residues" evidence="1">
    <location>
        <begin position="1"/>
        <end position="10"/>
    </location>
</feature>
<feature type="compositionally biased region" description="Acidic residues" evidence="1">
    <location>
        <begin position="242"/>
        <end position="256"/>
    </location>
</feature>
<reference evidence="2 3" key="1">
    <citation type="submission" date="2015-04" db="EMBL/GenBank/DDBJ databases">
        <title>Complete genome sequence of Schizopora paradoxa KUC8140, a cosmopolitan wood degrader in East Asia.</title>
        <authorList>
            <consortium name="DOE Joint Genome Institute"/>
            <person name="Min B."/>
            <person name="Park H."/>
            <person name="Jang Y."/>
            <person name="Kim J.-J."/>
            <person name="Kim K.H."/>
            <person name="Pangilinan J."/>
            <person name="Lipzen A."/>
            <person name="Riley R."/>
            <person name="Grigoriev I.V."/>
            <person name="Spatafora J.W."/>
            <person name="Choi I.-G."/>
        </authorList>
    </citation>
    <scope>NUCLEOTIDE SEQUENCE [LARGE SCALE GENOMIC DNA]</scope>
    <source>
        <strain evidence="2 3">KUC8140</strain>
    </source>
</reference>
<evidence type="ECO:0000313" key="2">
    <source>
        <dbReference type="EMBL" id="KLO11667.1"/>
    </source>
</evidence>
<dbReference type="AlphaFoldDB" id="A0A0H2RJ60"/>
<feature type="region of interest" description="Disordered" evidence="1">
    <location>
        <begin position="1"/>
        <end position="26"/>
    </location>
</feature>
<sequence>MEHQTGSRNGEGNRYKRLSPNPRSQEYKIGKSMTEHARERFHYLCASIQGKFILIDHIPPKIDNGQFFDRQGLDFSPYKDYKLQPILGIKLFPRTDGTVHPDELKMYHEQFANSWRHSEGGILHNMNDKREFYNCILNYHSLETTTGNAEWDAFFEKLKESGYDKSLVPCAHFGTLTGCMDIDCPFLHDEEMFRERRNKILASRRKALFEPTPKQRFQHMQKTYKSKKKPSRNESALVATLDDLDGDDGDETDDEETKIKVPRVRHFCANMECMKPWLRKQNDVAVLQKCARCQWTFYCSVRSCLDFGLLSVTSRTELSIDCLPETRLASSQVGLRTSGGDHCE</sequence>
<dbReference type="STRING" id="27342.A0A0H2RJ60"/>
<dbReference type="OrthoDB" id="341421at2759"/>
<organism evidence="2 3">
    <name type="scientific">Schizopora paradoxa</name>
    <dbReference type="NCBI Taxonomy" id="27342"/>
    <lineage>
        <taxon>Eukaryota</taxon>
        <taxon>Fungi</taxon>
        <taxon>Dikarya</taxon>
        <taxon>Basidiomycota</taxon>
        <taxon>Agaricomycotina</taxon>
        <taxon>Agaricomycetes</taxon>
        <taxon>Hymenochaetales</taxon>
        <taxon>Schizoporaceae</taxon>
        <taxon>Schizopora</taxon>
    </lineage>
</organism>
<evidence type="ECO:0000313" key="3">
    <source>
        <dbReference type="Proteomes" id="UP000053477"/>
    </source>
</evidence>
<name>A0A0H2RJ60_9AGAM</name>
<protein>
    <recommendedName>
        <fullName evidence="4">C3H1-type domain-containing protein</fullName>
    </recommendedName>
</protein>
<dbReference type="Proteomes" id="UP000053477">
    <property type="component" value="Unassembled WGS sequence"/>
</dbReference>
<evidence type="ECO:0000256" key="1">
    <source>
        <dbReference type="SAM" id="MobiDB-lite"/>
    </source>
</evidence>
<accession>A0A0H2RJ60</accession>
<proteinExistence type="predicted"/>
<feature type="region of interest" description="Disordered" evidence="1">
    <location>
        <begin position="224"/>
        <end position="256"/>
    </location>
</feature>
<dbReference type="InParanoid" id="A0A0H2RJ60"/>
<dbReference type="EMBL" id="KQ085995">
    <property type="protein sequence ID" value="KLO11667.1"/>
    <property type="molecule type" value="Genomic_DNA"/>
</dbReference>